<protein>
    <submittedName>
        <fullName evidence="1">Nitrous oxide-stimulated promoter family protein</fullName>
    </submittedName>
</protein>
<dbReference type="EMBL" id="VYKL01000038">
    <property type="protein sequence ID" value="KAA9016458.1"/>
    <property type="molecule type" value="Genomic_DNA"/>
</dbReference>
<dbReference type="NCBIfam" id="NF007714">
    <property type="entry name" value="PRK10410.1-2"/>
    <property type="match status" value="1"/>
</dbReference>
<gene>
    <name evidence="1" type="ORF">F4V44_21885</name>
</gene>
<dbReference type="Pfam" id="PF11756">
    <property type="entry name" value="YgbA_NO"/>
    <property type="match status" value="1"/>
</dbReference>
<reference evidence="1 2" key="1">
    <citation type="submission" date="2019-09" db="EMBL/GenBank/DDBJ databases">
        <title>Whole genome sequences of isolates from the Mars Exploration Rovers.</title>
        <authorList>
            <person name="Seuylemezian A."/>
            <person name="Vaishampayan P."/>
        </authorList>
    </citation>
    <scope>NUCLEOTIDE SEQUENCE [LARGE SCALE GENOMIC DNA]</scope>
    <source>
        <strain evidence="1 2">MER_TA_151</strain>
    </source>
</reference>
<sequence>MTIGQKKVLNNGPRIQKEKETVSKMIEVYCRKNHHHLHELCEECQDLHQYAMKRLSFCQFGEDKSFCSYCPVHCYKPDYRQKIKDVMIFSGPWMLLYHPFIAVKHIWQEKVTHRH</sequence>
<accession>A0A5J5H9C7</accession>
<organism evidence="1 2">
    <name type="scientific">Niallia endozanthoxylica</name>
    <dbReference type="NCBI Taxonomy" id="2036016"/>
    <lineage>
        <taxon>Bacteria</taxon>
        <taxon>Bacillati</taxon>
        <taxon>Bacillota</taxon>
        <taxon>Bacilli</taxon>
        <taxon>Bacillales</taxon>
        <taxon>Bacillaceae</taxon>
        <taxon>Niallia</taxon>
    </lineage>
</organism>
<evidence type="ECO:0000313" key="2">
    <source>
        <dbReference type="Proteomes" id="UP000326671"/>
    </source>
</evidence>
<dbReference type="OrthoDB" id="164329at2"/>
<dbReference type="Proteomes" id="UP000326671">
    <property type="component" value="Unassembled WGS sequence"/>
</dbReference>
<evidence type="ECO:0000313" key="1">
    <source>
        <dbReference type="EMBL" id="KAA9016458.1"/>
    </source>
</evidence>
<proteinExistence type="predicted"/>
<dbReference type="InterPro" id="IPR020483">
    <property type="entry name" value="Uncharacterised_YgbA"/>
</dbReference>
<name>A0A5J5H9C7_9BACI</name>
<dbReference type="RefSeq" id="WP_150442137.1">
    <property type="nucleotide sequence ID" value="NZ_VYKL01000038.1"/>
</dbReference>
<keyword evidence="2" id="KW-1185">Reference proteome</keyword>
<dbReference type="AlphaFoldDB" id="A0A5J5H9C7"/>
<comment type="caution">
    <text evidence="1">The sequence shown here is derived from an EMBL/GenBank/DDBJ whole genome shotgun (WGS) entry which is preliminary data.</text>
</comment>